<name>A0A8H6S0V4_9AGAR</name>
<gene>
    <name evidence="14" type="ORF">MIND_01372900</name>
</gene>
<dbReference type="GO" id="GO:0005634">
    <property type="term" value="C:nucleus"/>
    <property type="evidence" value="ECO:0007669"/>
    <property type="project" value="TreeGrafter"/>
</dbReference>
<dbReference type="InterPro" id="IPR001650">
    <property type="entry name" value="Helicase_C-like"/>
</dbReference>
<feature type="compositionally biased region" description="Basic residues" evidence="10">
    <location>
        <begin position="922"/>
        <end position="933"/>
    </location>
</feature>
<evidence type="ECO:0000256" key="3">
    <source>
        <dbReference type="ARBA" id="ARBA00022741"/>
    </source>
</evidence>
<dbReference type="OrthoDB" id="423559at2759"/>
<dbReference type="CDD" id="cd18793">
    <property type="entry name" value="SF2_C_SNF"/>
    <property type="match status" value="1"/>
</dbReference>
<dbReference type="Gene3D" id="3.40.50.10810">
    <property type="entry name" value="Tandem AAA-ATPase domain"/>
    <property type="match status" value="1"/>
</dbReference>
<evidence type="ECO:0000259" key="11">
    <source>
        <dbReference type="PROSITE" id="PS50089"/>
    </source>
</evidence>
<evidence type="ECO:0000256" key="10">
    <source>
        <dbReference type="SAM" id="MobiDB-lite"/>
    </source>
</evidence>
<dbReference type="GO" id="GO:0008270">
    <property type="term" value="F:zinc ion binding"/>
    <property type="evidence" value="ECO:0007669"/>
    <property type="project" value="UniProtKB-KW"/>
</dbReference>
<dbReference type="Pfam" id="PF00271">
    <property type="entry name" value="Helicase_C"/>
    <property type="match status" value="1"/>
</dbReference>
<protein>
    <submittedName>
        <fullName evidence="14">SNF2 superfamily protein</fullName>
    </submittedName>
</protein>
<evidence type="ECO:0000256" key="4">
    <source>
        <dbReference type="ARBA" id="ARBA00022771"/>
    </source>
</evidence>
<dbReference type="PANTHER" id="PTHR45626:SF16">
    <property type="entry name" value="ATP-DEPENDENT HELICASE ULS1"/>
    <property type="match status" value="1"/>
</dbReference>
<dbReference type="InterPro" id="IPR027417">
    <property type="entry name" value="P-loop_NTPase"/>
</dbReference>
<dbReference type="GO" id="GO:0004386">
    <property type="term" value="F:helicase activity"/>
    <property type="evidence" value="ECO:0007669"/>
    <property type="project" value="UniProtKB-KW"/>
</dbReference>
<dbReference type="GO" id="GO:0008094">
    <property type="term" value="F:ATP-dependent activity, acting on DNA"/>
    <property type="evidence" value="ECO:0007669"/>
    <property type="project" value="TreeGrafter"/>
</dbReference>
<dbReference type="SMART" id="SM00184">
    <property type="entry name" value="RING"/>
    <property type="match status" value="1"/>
</dbReference>
<dbReference type="PROSITE" id="PS50089">
    <property type="entry name" value="ZF_RING_2"/>
    <property type="match status" value="1"/>
</dbReference>
<dbReference type="SMART" id="SM00490">
    <property type="entry name" value="HELICc"/>
    <property type="match status" value="1"/>
</dbReference>
<comment type="caution">
    <text evidence="14">The sequence shown here is derived from an EMBL/GenBank/DDBJ whole genome shotgun (WGS) entry which is preliminary data.</text>
</comment>
<feature type="compositionally biased region" description="Acidic residues" evidence="10">
    <location>
        <begin position="903"/>
        <end position="915"/>
    </location>
</feature>
<evidence type="ECO:0000256" key="7">
    <source>
        <dbReference type="ARBA" id="ARBA00022833"/>
    </source>
</evidence>
<dbReference type="InterPro" id="IPR049730">
    <property type="entry name" value="SNF2/RAD54-like_C"/>
</dbReference>
<dbReference type="PROSITE" id="PS51192">
    <property type="entry name" value="HELICASE_ATP_BIND_1"/>
    <property type="match status" value="1"/>
</dbReference>
<dbReference type="InterPro" id="IPR014001">
    <property type="entry name" value="Helicase_ATP-bd"/>
</dbReference>
<organism evidence="14 15">
    <name type="scientific">Mycena indigotica</name>
    <dbReference type="NCBI Taxonomy" id="2126181"/>
    <lineage>
        <taxon>Eukaryota</taxon>
        <taxon>Fungi</taxon>
        <taxon>Dikarya</taxon>
        <taxon>Basidiomycota</taxon>
        <taxon>Agaricomycotina</taxon>
        <taxon>Agaricomycetes</taxon>
        <taxon>Agaricomycetidae</taxon>
        <taxon>Agaricales</taxon>
        <taxon>Marasmiineae</taxon>
        <taxon>Mycenaceae</taxon>
        <taxon>Mycena</taxon>
    </lineage>
</organism>
<evidence type="ECO:0000256" key="2">
    <source>
        <dbReference type="ARBA" id="ARBA00022723"/>
    </source>
</evidence>
<dbReference type="InterPro" id="IPR000330">
    <property type="entry name" value="SNF2_N"/>
</dbReference>
<dbReference type="SMART" id="SM00487">
    <property type="entry name" value="DEXDc"/>
    <property type="match status" value="1"/>
</dbReference>
<dbReference type="PROSITE" id="PS51194">
    <property type="entry name" value="HELICASE_CTER"/>
    <property type="match status" value="1"/>
</dbReference>
<dbReference type="InterPro" id="IPR050628">
    <property type="entry name" value="SNF2_RAD54_helicase_TF"/>
</dbReference>
<evidence type="ECO:0000313" key="15">
    <source>
        <dbReference type="Proteomes" id="UP000636479"/>
    </source>
</evidence>
<reference evidence="14" key="1">
    <citation type="submission" date="2020-05" db="EMBL/GenBank/DDBJ databases">
        <title>Mycena genomes resolve the evolution of fungal bioluminescence.</title>
        <authorList>
            <person name="Tsai I.J."/>
        </authorList>
    </citation>
    <scope>NUCLEOTIDE SEQUENCE</scope>
    <source>
        <strain evidence="14">171206Taipei</strain>
    </source>
</reference>
<dbReference type="InterPro" id="IPR017907">
    <property type="entry name" value="Znf_RING_CS"/>
</dbReference>
<dbReference type="Proteomes" id="UP000636479">
    <property type="component" value="Unassembled WGS sequence"/>
</dbReference>
<dbReference type="InterPro" id="IPR001841">
    <property type="entry name" value="Znf_RING"/>
</dbReference>
<evidence type="ECO:0000256" key="5">
    <source>
        <dbReference type="ARBA" id="ARBA00022801"/>
    </source>
</evidence>
<dbReference type="SUPFAM" id="SSF52540">
    <property type="entry name" value="P-loop containing nucleoside triphosphate hydrolases"/>
    <property type="match status" value="2"/>
</dbReference>
<keyword evidence="8" id="KW-0067">ATP-binding</keyword>
<evidence type="ECO:0000256" key="1">
    <source>
        <dbReference type="ARBA" id="ARBA00007025"/>
    </source>
</evidence>
<feature type="compositionally biased region" description="Acidic residues" evidence="10">
    <location>
        <begin position="941"/>
        <end position="953"/>
    </location>
</feature>
<evidence type="ECO:0000259" key="13">
    <source>
        <dbReference type="PROSITE" id="PS51194"/>
    </source>
</evidence>
<keyword evidence="7" id="KW-0862">Zinc</keyword>
<keyword evidence="4 9" id="KW-0863">Zinc-finger</keyword>
<keyword evidence="5" id="KW-0378">Hydrolase</keyword>
<keyword evidence="6" id="KW-0347">Helicase</keyword>
<dbReference type="Gene3D" id="3.30.40.10">
    <property type="entry name" value="Zinc/RING finger domain, C3HC4 (zinc finger)"/>
    <property type="match status" value="1"/>
</dbReference>
<dbReference type="GO" id="GO:0000724">
    <property type="term" value="P:double-strand break repair via homologous recombination"/>
    <property type="evidence" value="ECO:0007669"/>
    <property type="project" value="TreeGrafter"/>
</dbReference>
<dbReference type="InterPro" id="IPR038718">
    <property type="entry name" value="SNF2-like_sf"/>
</dbReference>
<dbReference type="AlphaFoldDB" id="A0A8H6S0V4"/>
<proteinExistence type="inferred from homology"/>
<keyword evidence="2" id="KW-0479">Metal-binding</keyword>
<dbReference type="GO" id="GO:0005524">
    <property type="term" value="F:ATP binding"/>
    <property type="evidence" value="ECO:0007669"/>
    <property type="project" value="UniProtKB-KW"/>
</dbReference>
<feature type="domain" description="Helicase C-terminal" evidence="13">
    <location>
        <begin position="1021"/>
        <end position="1190"/>
    </location>
</feature>
<evidence type="ECO:0000259" key="12">
    <source>
        <dbReference type="PROSITE" id="PS51192"/>
    </source>
</evidence>
<dbReference type="PANTHER" id="PTHR45626">
    <property type="entry name" value="TRANSCRIPTION TERMINATION FACTOR 2-RELATED"/>
    <property type="match status" value="1"/>
</dbReference>
<dbReference type="EMBL" id="JACAZF010000016">
    <property type="protein sequence ID" value="KAF7289976.1"/>
    <property type="molecule type" value="Genomic_DNA"/>
</dbReference>
<dbReference type="GO" id="GO:0016787">
    <property type="term" value="F:hydrolase activity"/>
    <property type="evidence" value="ECO:0007669"/>
    <property type="project" value="UniProtKB-KW"/>
</dbReference>
<dbReference type="Pfam" id="PF00176">
    <property type="entry name" value="SNF2-rel_dom"/>
    <property type="match status" value="1"/>
</dbReference>
<evidence type="ECO:0000256" key="6">
    <source>
        <dbReference type="ARBA" id="ARBA00022806"/>
    </source>
</evidence>
<dbReference type="RefSeq" id="XP_037213705.1">
    <property type="nucleotide sequence ID" value="XM_037370149.1"/>
</dbReference>
<comment type="similarity">
    <text evidence="1">Belongs to the SNF2/RAD54 helicase family.</text>
</comment>
<evidence type="ECO:0000313" key="14">
    <source>
        <dbReference type="EMBL" id="KAF7289976.1"/>
    </source>
</evidence>
<evidence type="ECO:0000256" key="9">
    <source>
        <dbReference type="PROSITE-ProRule" id="PRU00175"/>
    </source>
</evidence>
<feature type="domain" description="RING-type" evidence="11">
    <location>
        <begin position="837"/>
        <end position="887"/>
    </location>
</feature>
<dbReference type="InterPro" id="IPR013083">
    <property type="entry name" value="Znf_RING/FYVE/PHD"/>
</dbReference>
<feature type="domain" description="Helicase ATP-binding" evidence="12">
    <location>
        <begin position="423"/>
        <end position="643"/>
    </location>
</feature>
<dbReference type="GO" id="GO:0005737">
    <property type="term" value="C:cytoplasm"/>
    <property type="evidence" value="ECO:0007669"/>
    <property type="project" value="TreeGrafter"/>
</dbReference>
<feature type="region of interest" description="Disordered" evidence="10">
    <location>
        <begin position="903"/>
        <end position="979"/>
    </location>
</feature>
<accession>A0A8H6S0V4</accession>
<dbReference type="GeneID" id="59352665"/>
<dbReference type="PROSITE" id="PS00518">
    <property type="entry name" value="ZF_RING_1"/>
    <property type="match status" value="1"/>
</dbReference>
<dbReference type="SUPFAM" id="SSF57850">
    <property type="entry name" value="RING/U-box"/>
    <property type="match status" value="1"/>
</dbReference>
<evidence type="ECO:0000256" key="8">
    <source>
        <dbReference type="ARBA" id="ARBA00022840"/>
    </source>
</evidence>
<dbReference type="Pfam" id="PF13923">
    <property type="entry name" value="zf-C3HC4_2"/>
    <property type="match status" value="1"/>
</dbReference>
<dbReference type="CDD" id="cd18008">
    <property type="entry name" value="DEXDc_SHPRH-like"/>
    <property type="match status" value="1"/>
</dbReference>
<sequence length="1202" mass="134608">MGDIVPEATIRALCLKQLNLKADHQIPPIYLEEVKSHIIDFYPHDTSFTISFQRGLGYGVAICRENGCNNIAIPLGSNPKIPDGGKALGFGSLFAYRAHLARHPNHRIAREARLRRTVQHQSSVLNAHNGNGNTTDVHSTISIKQEPGDLGIPRKRTSDNVFLKGASAHLKKKIKRENTNPLLQTESVEDIRLKINDIQQNLSHKQTLLDRVLRANAAKTKAGQTRITNLRGEIRQLRSQKESYDALLPRATSPVKRTSSLVKSEFDSEPLIKSDFATQLASIKAESSKAANRKSEDQKLVTAGTNVSFGADDDEMDVDPSAIVNNFAHLIPQIAPIAGADNRDENGDYHGRGRDMFVGPQAKADDIDKFLVAAGNAELFDGNSTIEDALQKLDLESTHDLIPGLDIALMPHQLLGVSWMVANERKKAVSGGMLADEMGLGKTVQMIATMAKNPSQDQKCKTTLILCPLALLAQWRQEIATKVNANWNVLTYHGSNKPRRKADLLAYDVVLTTYGTMALEWPDLEAEIKKKEKAKSKKPTDIFIVSDSDNDSDVPKTRKKKDRGLLFQVDFYRIVLDEAQNIRNKRTRAGSVILLTAIVIDIPSGVSRAVTDLSSRLRWCLTATPIVNGLLDMYGPIRFLQIRPWYDFSEFNGHIAKHEKKSPQLAVTRLQTVLNLFLLRRMKTSMLDGQKLIELPEKTIDLVSLDFSPEERELYTQECFPICLFHFPDVDRQVETAQQAKFNKFLREGTVLKNYTSVLVLLLRLRQLCSHPALIQENGSHLLAPKRSNFNDVLSRARQEVSAEFVKKMKERYADLALRRIAAEKESTDAVIEVDDCPICFDVLTETVVTACGHEFCHDCIVNFLQTTPPEENSGLKATQRPCPACRSPISSDKLFPVAAFEPTDEDIKDEETSDIEMSPIKPRRRRARKATSRKIVLNSSEEEDTSDDDDLSDFIVQSDGDTDSKDAKQIRPTRNKRRTMVVIDSDSDEELEKEILCGHRQQKRTKAEMKSMPTVLASTKLQNMMEYIKKLALEKPDEKTLVVSQWTSCLKIVSDYLDLNDIGHVKYQGDMTTTQREKAVTVFMSKDKARVLLMSLKCGGVGLNLTRASHVISLDLGWSPAIDNQAFDRVHRLGQQRPVTVRRLVIQNTVEDRILALQERKQNLADGSLGEGKGKKLGRLTVKELANLFGLDSRGRVLAKD</sequence>
<dbReference type="Gene3D" id="3.40.50.300">
    <property type="entry name" value="P-loop containing nucleotide triphosphate hydrolases"/>
    <property type="match status" value="1"/>
</dbReference>
<keyword evidence="3" id="KW-0547">Nucleotide-binding</keyword>
<keyword evidence="15" id="KW-1185">Reference proteome</keyword>